<organism evidence="1 2">
    <name type="scientific">Trichinella spiralis</name>
    <name type="common">Trichina worm</name>
    <dbReference type="NCBI Taxonomy" id="6334"/>
    <lineage>
        <taxon>Eukaryota</taxon>
        <taxon>Metazoa</taxon>
        <taxon>Ecdysozoa</taxon>
        <taxon>Nematoda</taxon>
        <taxon>Enoplea</taxon>
        <taxon>Dorylaimia</taxon>
        <taxon>Trichinellida</taxon>
        <taxon>Trichinellidae</taxon>
        <taxon>Trichinella</taxon>
    </lineage>
</organism>
<dbReference type="eggNOG" id="KOG2810">
    <property type="taxonomic scope" value="Eukaryota"/>
</dbReference>
<dbReference type="GO" id="GO:0030896">
    <property type="term" value="C:checkpoint clamp complex"/>
    <property type="evidence" value="ECO:0007669"/>
    <property type="project" value="InterPro"/>
</dbReference>
<dbReference type="GO" id="GO:0031573">
    <property type="term" value="P:mitotic intra-S DNA damage checkpoint signaling"/>
    <property type="evidence" value="ECO:0007669"/>
    <property type="project" value="TreeGrafter"/>
</dbReference>
<evidence type="ECO:0000313" key="2">
    <source>
        <dbReference type="Proteomes" id="UP000054776"/>
    </source>
</evidence>
<dbReference type="InterPro" id="IPR007268">
    <property type="entry name" value="Rad9/Ddc1"/>
</dbReference>
<evidence type="ECO:0000313" key="1">
    <source>
        <dbReference type="EMBL" id="KRY31905.1"/>
    </source>
</evidence>
<comment type="caution">
    <text evidence="1">The sequence shown here is derived from an EMBL/GenBank/DDBJ whole genome shotgun (WGS) entry which is preliminary data.</text>
</comment>
<dbReference type="Proteomes" id="UP000054776">
    <property type="component" value="Unassembled WGS sequence"/>
</dbReference>
<dbReference type="Gene3D" id="3.70.10.10">
    <property type="match status" value="1"/>
</dbReference>
<sequence length="426" mass="48075">MQPQLLSEINKKNLIERIFSRALQALSKLPGEDLYLEAKPEGTVNASRSGYACFQFSPKFFISFVRGVDTPISDSSLNRRVAFIDHTSENYCKISMKSAVLTLRALTNAETCEIKIAFAESALKITLHFKYGIIRKYSLSLIECEAMQSLFDRNTCKNKVVAPCQTLLEAVHRSFQLNQEEVTLSVNDQEMMFRNFVEDEPDPDKVPKTELRLNVAEFLTFDYLIFRNYPNALFLHRLHFICLGIASFCGIFSRADSVSVQRTWKVTPCRPIIFRLENCGDFSAEYVLATLSVQYSSIQITQCSKQNNSTSISENASQEKSVLKNSIEPKPQMASMKSSLAEISISNDSHFITSTRKCASLDTSASILQAADKRESVMGRTLLENGAPPMKKARNLFLNWSQDSILFEECEEQDTVLAPDSDLDDK</sequence>
<dbReference type="GO" id="GO:0071479">
    <property type="term" value="P:cellular response to ionizing radiation"/>
    <property type="evidence" value="ECO:0007669"/>
    <property type="project" value="TreeGrafter"/>
</dbReference>
<accession>A0A0V1B4P4</accession>
<dbReference type="GO" id="GO:0006281">
    <property type="term" value="P:DNA repair"/>
    <property type="evidence" value="ECO:0007669"/>
    <property type="project" value="TreeGrafter"/>
</dbReference>
<dbReference type="PANTHER" id="PTHR15237:SF0">
    <property type="entry name" value="CELL CYCLE CHECKPOINT CONTROL PROTEIN"/>
    <property type="match status" value="1"/>
</dbReference>
<keyword evidence="2" id="KW-1185">Reference proteome</keyword>
<protein>
    <submittedName>
        <fullName evidence="1">Cell cycle checkpoint control protein RAD9A</fullName>
    </submittedName>
</protein>
<dbReference type="GO" id="GO:0000076">
    <property type="term" value="P:DNA replication checkpoint signaling"/>
    <property type="evidence" value="ECO:0007669"/>
    <property type="project" value="TreeGrafter"/>
</dbReference>
<dbReference type="SUPFAM" id="SSF55979">
    <property type="entry name" value="DNA clamp"/>
    <property type="match status" value="1"/>
</dbReference>
<gene>
    <name evidence="1" type="primary">Rad9a</name>
    <name evidence="1" type="ORF">T01_7523</name>
</gene>
<reference evidence="1 2" key="1">
    <citation type="submission" date="2015-01" db="EMBL/GenBank/DDBJ databases">
        <title>Evolution of Trichinella species and genotypes.</title>
        <authorList>
            <person name="Korhonen P.K."/>
            <person name="Edoardo P."/>
            <person name="Giuseppe L.R."/>
            <person name="Gasser R.B."/>
        </authorList>
    </citation>
    <scope>NUCLEOTIDE SEQUENCE [LARGE SCALE GENOMIC DNA]</scope>
    <source>
        <strain evidence="1">ISS3</strain>
    </source>
</reference>
<dbReference type="Pfam" id="PF04139">
    <property type="entry name" value="Rad9"/>
    <property type="match status" value="1"/>
</dbReference>
<proteinExistence type="predicted"/>
<dbReference type="OrthoDB" id="60092at2759"/>
<name>A0A0V1B4P4_TRISP</name>
<dbReference type="InterPro" id="IPR046938">
    <property type="entry name" value="DNA_clamp_sf"/>
</dbReference>
<dbReference type="PANTHER" id="PTHR15237">
    <property type="entry name" value="DNA REPAIR PROTEIN RAD9"/>
    <property type="match status" value="1"/>
</dbReference>
<dbReference type="EMBL" id="JYDH01000109">
    <property type="protein sequence ID" value="KRY31905.1"/>
    <property type="molecule type" value="Genomic_DNA"/>
</dbReference>
<dbReference type="AlphaFoldDB" id="A0A0V1B4P4"/>